<name>A0A0D7BC11_9AGAR</name>
<feature type="region of interest" description="Disordered" evidence="1">
    <location>
        <begin position="248"/>
        <end position="278"/>
    </location>
</feature>
<feature type="domain" description="C2H2-type" evidence="2">
    <location>
        <begin position="56"/>
        <end position="80"/>
    </location>
</feature>
<dbReference type="Gene3D" id="3.30.160.60">
    <property type="entry name" value="Classic Zinc Finger"/>
    <property type="match status" value="1"/>
</dbReference>
<sequence>MPDKLHQSLKEWPSIPRDKVNKMVPGCTKCKYTGYRRHDVVRHFKAEHMDDSDLKFVCLHEGCSFASLQKINIETHIIRHIVEGTGVLPYRCQSCDAAFGDNAGIWKHCGRRTKEQLAKIAKDPKFNSGSEEPEAHIPEDFDKRAFMLEHAEAFSLIRPPVRTVTEGERSECWALVPFDEGVLRLEEFHAERFKRRSPQTKRKRVQEKRRRSLREQVASTSNSDIEMANFPPPRVVLRKDEVEAIRLAMDTSENATANNERASSNEAASIVEEPISHT</sequence>
<feature type="domain" description="C2H2-type" evidence="2">
    <location>
        <begin position="25"/>
        <end position="48"/>
    </location>
</feature>
<protein>
    <recommendedName>
        <fullName evidence="2">C2H2-type domain-containing protein</fullName>
    </recommendedName>
</protein>
<feature type="compositionally biased region" description="Basic residues" evidence="1">
    <location>
        <begin position="194"/>
        <end position="212"/>
    </location>
</feature>
<proteinExistence type="predicted"/>
<gene>
    <name evidence="3" type="ORF">CYLTODRAFT_444288</name>
</gene>
<organism evidence="3 4">
    <name type="scientific">Cylindrobasidium torrendii FP15055 ss-10</name>
    <dbReference type="NCBI Taxonomy" id="1314674"/>
    <lineage>
        <taxon>Eukaryota</taxon>
        <taxon>Fungi</taxon>
        <taxon>Dikarya</taxon>
        <taxon>Basidiomycota</taxon>
        <taxon>Agaricomycotina</taxon>
        <taxon>Agaricomycetes</taxon>
        <taxon>Agaricomycetidae</taxon>
        <taxon>Agaricales</taxon>
        <taxon>Marasmiineae</taxon>
        <taxon>Physalacriaceae</taxon>
        <taxon>Cylindrobasidium</taxon>
    </lineage>
</organism>
<dbReference type="Proteomes" id="UP000054007">
    <property type="component" value="Unassembled WGS sequence"/>
</dbReference>
<feature type="domain" description="C2H2-type" evidence="2">
    <location>
        <begin position="90"/>
        <end position="110"/>
    </location>
</feature>
<feature type="region of interest" description="Disordered" evidence="1">
    <location>
        <begin position="194"/>
        <end position="229"/>
    </location>
</feature>
<evidence type="ECO:0000313" key="3">
    <source>
        <dbReference type="EMBL" id="KIY67056.1"/>
    </source>
</evidence>
<dbReference type="SMART" id="SM00355">
    <property type="entry name" value="ZnF_C2H2"/>
    <property type="match status" value="3"/>
</dbReference>
<evidence type="ECO:0000256" key="1">
    <source>
        <dbReference type="SAM" id="MobiDB-lite"/>
    </source>
</evidence>
<evidence type="ECO:0000259" key="2">
    <source>
        <dbReference type="SMART" id="SM00355"/>
    </source>
</evidence>
<accession>A0A0D7BC11</accession>
<reference evidence="3 4" key="1">
    <citation type="journal article" date="2015" name="Fungal Genet. Biol.">
        <title>Evolution of novel wood decay mechanisms in Agaricales revealed by the genome sequences of Fistulina hepatica and Cylindrobasidium torrendii.</title>
        <authorList>
            <person name="Floudas D."/>
            <person name="Held B.W."/>
            <person name="Riley R."/>
            <person name="Nagy L.G."/>
            <person name="Koehler G."/>
            <person name="Ransdell A.S."/>
            <person name="Younus H."/>
            <person name="Chow J."/>
            <person name="Chiniquy J."/>
            <person name="Lipzen A."/>
            <person name="Tritt A."/>
            <person name="Sun H."/>
            <person name="Haridas S."/>
            <person name="LaButti K."/>
            <person name="Ohm R.A."/>
            <person name="Kues U."/>
            <person name="Blanchette R.A."/>
            <person name="Grigoriev I.V."/>
            <person name="Minto R.E."/>
            <person name="Hibbett D.S."/>
        </authorList>
    </citation>
    <scope>NUCLEOTIDE SEQUENCE [LARGE SCALE GENOMIC DNA]</scope>
    <source>
        <strain evidence="3 4">FP15055 ss-10</strain>
    </source>
</reference>
<evidence type="ECO:0000313" key="4">
    <source>
        <dbReference type="Proteomes" id="UP000054007"/>
    </source>
</evidence>
<dbReference type="OrthoDB" id="654211at2759"/>
<dbReference type="EMBL" id="KN880536">
    <property type="protein sequence ID" value="KIY67056.1"/>
    <property type="molecule type" value="Genomic_DNA"/>
</dbReference>
<dbReference type="InterPro" id="IPR013087">
    <property type="entry name" value="Znf_C2H2_type"/>
</dbReference>
<feature type="compositionally biased region" description="Low complexity" evidence="1">
    <location>
        <begin position="251"/>
        <end position="269"/>
    </location>
</feature>
<keyword evidence="4" id="KW-1185">Reference proteome</keyword>
<dbReference type="AlphaFoldDB" id="A0A0D7BC11"/>